<proteinExistence type="predicted"/>
<dbReference type="Proteomes" id="UP000828941">
    <property type="component" value="Chromosome 6"/>
</dbReference>
<organism evidence="1 2">
    <name type="scientific">Bauhinia variegata</name>
    <name type="common">Purple orchid tree</name>
    <name type="synonym">Phanera variegata</name>
    <dbReference type="NCBI Taxonomy" id="167791"/>
    <lineage>
        <taxon>Eukaryota</taxon>
        <taxon>Viridiplantae</taxon>
        <taxon>Streptophyta</taxon>
        <taxon>Embryophyta</taxon>
        <taxon>Tracheophyta</taxon>
        <taxon>Spermatophyta</taxon>
        <taxon>Magnoliopsida</taxon>
        <taxon>eudicotyledons</taxon>
        <taxon>Gunneridae</taxon>
        <taxon>Pentapetalae</taxon>
        <taxon>rosids</taxon>
        <taxon>fabids</taxon>
        <taxon>Fabales</taxon>
        <taxon>Fabaceae</taxon>
        <taxon>Cercidoideae</taxon>
        <taxon>Cercideae</taxon>
        <taxon>Bauhiniinae</taxon>
        <taxon>Bauhinia</taxon>
    </lineage>
</organism>
<evidence type="ECO:0000313" key="2">
    <source>
        <dbReference type="Proteomes" id="UP000828941"/>
    </source>
</evidence>
<keyword evidence="2" id="KW-1185">Reference proteome</keyword>
<name>A0ACB9NMZ4_BAUVA</name>
<evidence type="ECO:0000313" key="1">
    <source>
        <dbReference type="EMBL" id="KAI4337612.1"/>
    </source>
</evidence>
<gene>
    <name evidence="1" type="ORF">L6164_016006</name>
</gene>
<sequence>MTNRSAEVSQGDGNAPLPPPQPGQPDHLAPRGNNTIFKSGPLFLSSKGIGWTSWKKRWFILTRTSLVFFRSDPSAAPPKANEVNLTLGGIDLNSSGSVVVKADKKLLTVVFGDGRDGRTFTLKAETTEDLYEWKTALENALAQAPSAAVATGQNGLFRKDQTDSTDNSSDQLKDREPAKSTVIGRPILLALEEVDGSSSFLEKALRFIEDHGVKVEGILRQAADVDDVERRVREYEEGKVEFSPGEDAHVIGDCIKHVLRELPSSPVPASCCKALLESCRTARSGRVSAMRAAVCDTFPEPNRRLLQRILMMMQHVASNKNENKMSPSAVAACMAPLLLRPLLAGECEIENDFDVGGDGSLQLLQAAAAANHAQTIVMTLLEEYDSIFAEGSTVSPDLYDDSEDDGSESEEASDDGSYYDEDEEDDDGEGSYYDDDEEQDESIHESDDEDDHVSEIGSESGESNGTDVHDDKDHDRYRSSSSSKSLRVSEELKVNQGASNSAEVSQPQHEDVKSSENLPTSTKAGSAELSKPAEKSEGVPTDQNNKFDTSCSMPSSCAKKSNWGRTSARKNLSMESIDYSADEEDEIERLEATKTELENQLAREIEGNKKLHSDLDKRKRALHERRLALEKDVARLQEQLRKEKNIRATVEAGLRIPPGPLSSLTNIDEKTKAELEELALAEADISELEKKISDLGVRLNLQREGNQGSSLNISNQPQQISSHETKLKNKPDNAVTGTATPKYERSRSKDTHSGKAENENERKLESSSTPKKHPPSKKSVTKGEGANSNTALSKLTNRLNFLKERRTQIANELPNMDKGRDSTKNSEKGKGSESHLSLPSPKKTKSRALESDEGSGKGVQNSEKLKKSESHPVQHSEKWNQNPQLLERGRSESHSSFNANKGR</sequence>
<reference evidence="1 2" key="1">
    <citation type="journal article" date="2022" name="DNA Res.">
        <title>Chromosomal-level genome assembly of the orchid tree Bauhinia variegata (Leguminosae; Cercidoideae) supports the allotetraploid origin hypothesis of Bauhinia.</title>
        <authorList>
            <person name="Zhong Y."/>
            <person name="Chen Y."/>
            <person name="Zheng D."/>
            <person name="Pang J."/>
            <person name="Liu Y."/>
            <person name="Luo S."/>
            <person name="Meng S."/>
            <person name="Qian L."/>
            <person name="Wei D."/>
            <person name="Dai S."/>
            <person name="Zhou R."/>
        </authorList>
    </citation>
    <scope>NUCLEOTIDE SEQUENCE [LARGE SCALE GENOMIC DNA]</scope>
    <source>
        <strain evidence="1">BV-YZ2020</strain>
    </source>
</reference>
<accession>A0ACB9NMZ4</accession>
<dbReference type="EMBL" id="CM039431">
    <property type="protein sequence ID" value="KAI4337612.1"/>
    <property type="molecule type" value="Genomic_DNA"/>
</dbReference>
<protein>
    <submittedName>
        <fullName evidence="1">Uncharacterized protein</fullName>
    </submittedName>
</protein>
<comment type="caution">
    <text evidence="1">The sequence shown here is derived from an EMBL/GenBank/DDBJ whole genome shotgun (WGS) entry which is preliminary data.</text>
</comment>